<evidence type="ECO:0000313" key="1">
    <source>
        <dbReference type="Proteomes" id="UP000492821"/>
    </source>
</evidence>
<sequence>MSLDDFCESIIYAFDYFREELKQTCGKFFIDNEKELNSLEDFDDLSLDEDDIKTNESISNLPLALVLRLLKNTFKVSTNFDALAYAHQNGFSFDWDHLERALLEALSLDDFCPAVNYAWNSNTIQGVLKLGLELQSEESS</sequence>
<reference evidence="2" key="2">
    <citation type="submission" date="2020-10" db="UniProtKB">
        <authorList>
            <consortium name="WormBaseParasite"/>
        </authorList>
    </citation>
    <scope>IDENTIFICATION</scope>
</reference>
<accession>A0A7E4UP66</accession>
<evidence type="ECO:0000313" key="2">
    <source>
        <dbReference type="WBParaSite" id="Pan_g10841.t1"/>
    </source>
</evidence>
<protein>
    <submittedName>
        <fullName evidence="2">Uncharacterized protein</fullName>
    </submittedName>
</protein>
<dbReference type="WBParaSite" id="Pan_g10841.t1">
    <property type="protein sequence ID" value="Pan_g10841.t1"/>
    <property type="gene ID" value="Pan_g10841"/>
</dbReference>
<proteinExistence type="predicted"/>
<reference evidence="1" key="1">
    <citation type="journal article" date="2013" name="Genetics">
        <title>The draft genome and transcriptome of Panagrellus redivivus are shaped by the harsh demands of a free-living lifestyle.</title>
        <authorList>
            <person name="Srinivasan J."/>
            <person name="Dillman A.R."/>
            <person name="Macchietto M.G."/>
            <person name="Heikkinen L."/>
            <person name="Lakso M."/>
            <person name="Fracchia K.M."/>
            <person name="Antoshechkin I."/>
            <person name="Mortazavi A."/>
            <person name="Wong G."/>
            <person name="Sternberg P.W."/>
        </authorList>
    </citation>
    <scope>NUCLEOTIDE SEQUENCE [LARGE SCALE GENOMIC DNA]</scope>
    <source>
        <strain evidence="1">MT8872</strain>
    </source>
</reference>
<dbReference type="AlphaFoldDB" id="A0A7E4UP66"/>
<keyword evidence="1" id="KW-1185">Reference proteome</keyword>
<name>A0A7E4UP66_PANRE</name>
<organism evidence="1 2">
    <name type="scientific">Panagrellus redivivus</name>
    <name type="common">Microworm</name>
    <dbReference type="NCBI Taxonomy" id="6233"/>
    <lineage>
        <taxon>Eukaryota</taxon>
        <taxon>Metazoa</taxon>
        <taxon>Ecdysozoa</taxon>
        <taxon>Nematoda</taxon>
        <taxon>Chromadorea</taxon>
        <taxon>Rhabditida</taxon>
        <taxon>Tylenchina</taxon>
        <taxon>Panagrolaimomorpha</taxon>
        <taxon>Panagrolaimoidea</taxon>
        <taxon>Panagrolaimidae</taxon>
        <taxon>Panagrellus</taxon>
    </lineage>
</organism>
<dbReference type="Proteomes" id="UP000492821">
    <property type="component" value="Unassembled WGS sequence"/>
</dbReference>